<comment type="caution">
    <text evidence="6">The sequence shown here is derived from an EMBL/GenBank/DDBJ whole genome shotgun (WGS) entry which is preliminary data.</text>
</comment>
<evidence type="ECO:0000256" key="2">
    <source>
        <dbReference type="ARBA" id="ARBA00022884"/>
    </source>
</evidence>
<gene>
    <name evidence="6" type="ORF">JYZ213_LOCUS26241</name>
</gene>
<organism evidence="6 7">
    <name type="scientific">Adineta steineri</name>
    <dbReference type="NCBI Taxonomy" id="433720"/>
    <lineage>
        <taxon>Eukaryota</taxon>
        <taxon>Metazoa</taxon>
        <taxon>Spiralia</taxon>
        <taxon>Gnathifera</taxon>
        <taxon>Rotifera</taxon>
        <taxon>Eurotatoria</taxon>
        <taxon>Bdelloidea</taxon>
        <taxon>Adinetida</taxon>
        <taxon>Adinetidae</taxon>
        <taxon>Adineta</taxon>
    </lineage>
</organism>
<dbReference type="PANTHER" id="PTHR10693">
    <property type="entry name" value="RAS GTPASE-ACTIVATING PROTEIN-BINDING PROTEIN"/>
    <property type="match status" value="1"/>
</dbReference>
<dbReference type="InterPro" id="IPR018222">
    <property type="entry name" value="Nuclear_transport_factor_2_euk"/>
</dbReference>
<feature type="compositionally biased region" description="Basic and acidic residues" evidence="4">
    <location>
        <begin position="228"/>
        <end position="249"/>
    </location>
</feature>
<dbReference type="EMBL" id="CAJNOG010000347">
    <property type="protein sequence ID" value="CAF1189262.1"/>
    <property type="molecule type" value="Genomic_DNA"/>
</dbReference>
<evidence type="ECO:0000256" key="3">
    <source>
        <dbReference type="ARBA" id="ARBA00023136"/>
    </source>
</evidence>
<feature type="domain" description="NTF2" evidence="5">
    <location>
        <begin position="17"/>
        <end position="140"/>
    </location>
</feature>
<dbReference type="InterPro" id="IPR019383">
    <property type="entry name" value="Golgin_A_7/ERF4"/>
</dbReference>
<keyword evidence="3" id="KW-0472">Membrane</keyword>
<feature type="compositionally biased region" description="Low complexity" evidence="4">
    <location>
        <begin position="298"/>
        <end position="308"/>
    </location>
</feature>
<dbReference type="PANTHER" id="PTHR10693:SF20">
    <property type="entry name" value="AT27578P"/>
    <property type="match status" value="1"/>
</dbReference>
<evidence type="ECO:0000313" key="7">
    <source>
        <dbReference type="Proteomes" id="UP000663845"/>
    </source>
</evidence>
<feature type="compositionally biased region" description="Low complexity" evidence="4">
    <location>
        <begin position="264"/>
        <end position="290"/>
    </location>
</feature>
<evidence type="ECO:0000256" key="4">
    <source>
        <dbReference type="SAM" id="MobiDB-lite"/>
    </source>
</evidence>
<dbReference type="SUPFAM" id="SSF54427">
    <property type="entry name" value="NTF2-like"/>
    <property type="match status" value="1"/>
</dbReference>
<dbReference type="AlphaFoldDB" id="A0A814VDT5"/>
<name>A0A814VDT5_9BILA</name>
<dbReference type="PROSITE" id="PS50177">
    <property type="entry name" value="NTF2_DOMAIN"/>
    <property type="match status" value="1"/>
</dbReference>
<dbReference type="InterPro" id="IPR002075">
    <property type="entry name" value="NTF2_dom"/>
</dbReference>
<comment type="subcellular location">
    <subcellularLocation>
        <location evidence="1">Membrane</location>
    </subcellularLocation>
</comment>
<dbReference type="Proteomes" id="UP000663845">
    <property type="component" value="Unassembled WGS sequence"/>
</dbReference>
<sequence>MSTTSSPATTNATPQQIGKAFVVQYYRLLHEHPESLHRFYSSSSTFMHDDPLKTVTGTEAIAKRIEELSLKSRHVKIRQVDCHSTVGSSVVVQVCGEISSSSVNDSQTQPIMKRFVQTFVLTPADNSKQKYYVHNDIFRYQDSPTSILINDNTKTSMTTINNNEVTSFESPADTANSSAIIETPITPSAANHIEFFDNTIVDKKEGKPEKNVSSTLNITPPITPVVEQAKEQTSKPKSYRDAIGKKEKPVTTTTSTEIQPASPPSTSTTTPATPAVTATTPTTAKSNKSNKQQKKAAAKSNGNNNTTNRAPRGHPQDANDYYDDSWYYGNVEEGYLSTGYTDDQEIFVGNLSAQVTENEDTTRLTNDHSIKLFIQRDYSEGTAVKFQERFPAELEGRIDRQEFIEILRDINRFFADAEALSCTTFMENCCTCLTGYLLLLCMPTHYEKCVKRAAKYIEEKNESVLNPHGIFMVDPMEKGLRCIEVCIANAHR</sequence>
<feature type="compositionally biased region" description="Polar residues" evidence="4">
    <location>
        <begin position="211"/>
        <end position="220"/>
    </location>
</feature>
<evidence type="ECO:0000313" key="6">
    <source>
        <dbReference type="EMBL" id="CAF1189262.1"/>
    </source>
</evidence>
<reference evidence="6" key="1">
    <citation type="submission" date="2021-02" db="EMBL/GenBank/DDBJ databases">
        <authorList>
            <person name="Nowell W R."/>
        </authorList>
    </citation>
    <scope>NUCLEOTIDE SEQUENCE</scope>
</reference>
<dbReference type="GO" id="GO:0003729">
    <property type="term" value="F:mRNA binding"/>
    <property type="evidence" value="ECO:0007669"/>
    <property type="project" value="TreeGrafter"/>
</dbReference>
<dbReference type="Pfam" id="PF02136">
    <property type="entry name" value="NTF2"/>
    <property type="match status" value="1"/>
</dbReference>
<dbReference type="GO" id="GO:0005829">
    <property type="term" value="C:cytosol"/>
    <property type="evidence" value="ECO:0007669"/>
    <property type="project" value="TreeGrafter"/>
</dbReference>
<dbReference type="GO" id="GO:1990904">
    <property type="term" value="C:ribonucleoprotein complex"/>
    <property type="evidence" value="ECO:0007669"/>
    <property type="project" value="TreeGrafter"/>
</dbReference>
<evidence type="ECO:0000256" key="1">
    <source>
        <dbReference type="ARBA" id="ARBA00004370"/>
    </source>
</evidence>
<keyword evidence="2" id="KW-0694">RNA-binding</keyword>
<dbReference type="InterPro" id="IPR032710">
    <property type="entry name" value="NTF2-like_dom_sf"/>
</dbReference>
<proteinExistence type="predicted"/>
<feature type="compositionally biased region" description="Polar residues" evidence="4">
    <location>
        <begin position="250"/>
        <end position="259"/>
    </location>
</feature>
<evidence type="ECO:0000259" key="5">
    <source>
        <dbReference type="PROSITE" id="PS50177"/>
    </source>
</evidence>
<feature type="region of interest" description="Disordered" evidence="4">
    <location>
        <begin position="206"/>
        <end position="321"/>
    </location>
</feature>
<protein>
    <recommendedName>
        <fullName evidence="5">NTF2 domain-containing protein</fullName>
    </recommendedName>
</protein>
<accession>A0A814VDT5</accession>
<dbReference type="Gene3D" id="3.10.450.50">
    <property type="match status" value="1"/>
</dbReference>
<dbReference type="InterPro" id="IPR039539">
    <property type="entry name" value="Ras_GTPase_bind_prot"/>
</dbReference>
<dbReference type="GO" id="GO:0016020">
    <property type="term" value="C:membrane"/>
    <property type="evidence" value="ECO:0007669"/>
    <property type="project" value="UniProtKB-SubCell"/>
</dbReference>
<dbReference type="Pfam" id="PF10256">
    <property type="entry name" value="Erf4"/>
    <property type="match status" value="1"/>
</dbReference>
<dbReference type="CDD" id="cd00780">
    <property type="entry name" value="NTF2"/>
    <property type="match status" value="1"/>
</dbReference>